<reference evidence="1" key="1">
    <citation type="submission" date="2018-02" db="EMBL/GenBank/DDBJ databases">
        <title>Rhizophora mucronata_Transcriptome.</title>
        <authorList>
            <person name="Meera S.P."/>
            <person name="Sreeshan A."/>
            <person name="Augustine A."/>
        </authorList>
    </citation>
    <scope>NUCLEOTIDE SEQUENCE</scope>
    <source>
        <tissue evidence="1">Leaf</tissue>
    </source>
</reference>
<organism evidence="1">
    <name type="scientific">Rhizophora mucronata</name>
    <name type="common">Asiatic mangrove</name>
    <dbReference type="NCBI Taxonomy" id="61149"/>
    <lineage>
        <taxon>Eukaryota</taxon>
        <taxon>Viridiplantae</taxon>
        <taxon>Streptophyta</taxon>
        <taxon>Embryophyta</taxon>
        <taxon>Tracheophyta</taxon>
        <taxon>Spermatophyta</taxon>
        <taxon>Magnoliopsida</taxon>
        <taxon>eudicotyledons</taxon>
        <taxon>Gunneridae</taxon>
        <taxon>Pentapetalae</taxon>
        <taxon>rosids</taxon>
        <taxon>fabids</taxon>
        <taxon>Malpighiales</taxon>
        <taxon>Rhizophoraceae</taxon>
        <taxon>Rhizophora</taxon>
    </lineage>
</organism>
<dbReference type="EMBL" id="GGEC01003906">
    <property type="protein sequence ID" value="MBW84389.1"/>
    <property type="molecule type" value="Transcribed_RNA"/>
</dbReference>
<proteinExistence type="predicted"/>
<name>A0A2P2IT27_RHIMU</name>
<sequence length="13" mass="1740">MRRHGRSTRRRDR</sequence>
<protein>
    <submittedName>
        <fullName evidence="1">Uncharacterized protein</fullName>
    </submittedName>
</protein>
<accession>A0A2P2IT27</accession>
<evidence type="ECO:0000313" key="1">
    <source>
        <dbReference type="EMBL" id="MBW84389.1"/>
    </source>
</evidence>